<gene>
    <name evidence="2" type="ORF">Tci_052984</name>
</gene>
<dbReference type="AlphaFoldDB" id="A0A6L2N486"/>
<evidence type="ECO:0000256" key="1">
    <source>
        <dbReference type="SAM" id="Coils"/>
    </source>
</evidence>
<proteinExistence type="predicted"/>
<evidence type="ECO:0000313" key="2">
    <source>
        <dbReference type="EMBL" id="GEU81006.1"/>
    </source>
</evidence>
<name>A0A6L2N486_TANCI</name>
<keyword evidence="1" id="KW-0175">Coiled coil</keyword>
<protein>
    <submittedName>
        <fullName evidence="2">Uncharacterized protein</fullName>
    </submittedName>
</protein>
<reference evidence="2" key="1">
    <citation type="journal article" date="2019" name="Sci. Rep.">
        <title>Draft genome of Tanacetum cinerariifolium, the natural source of mosquito coil.</title>
        <authorList>
            <person name="Yamashiro T."/>
            <person name="Shiraishi A."/>
            <person name="Satake H."/>
            <person name="Nakayama K."/>
        </authorList>
    </citation>
    <scope>NUCLEOTIDE SEQUENCE</scope>
</reference>
<accession>A0A6L2N486</accession>
<sequence>MTRLQDPTWVSGFATRHNHEALSWYDLSATCHSKDNDPSQGLYLFWIILRHRCIRTELITLNLICPSTYQLLRSFGGISGPYMSFNKSTSLERSFSLARAALAEVSKLIFLLQTSEGDYTSSYPLVNDLPTDGYDRNDVEQLCAHLFCLCEMREKVTKEPHHLSFPLLERVSSHTTALATEGAMILLPTLDGIAASFLDPRVTKKSKGPSQARVHSALVTAPEPELGQAEGVDEADLINFYAKIENNLERDEGTSARATSTLTSRLGKRLGAFPFVADVSTSEPSYGGILVHPFTFGRGLSLKGAIVSGYTRKSEDEVLRRQVDPLDSLARSALARDMSYLYEGASSHPYTKEEWNGRHAPEGNLLCKDIFKDTDVCRKALDRTITPAKLKKTESLLSLDLENHFNVLSTLLVSHGAQLNSRYTGSSFESYKFNGKLKRIQKNYDALVQENGVLRSQKDDAFVKLKEMQTKLTDARNQLALEKGKSQRYKDAIDGLRDEVTQFIGSGVRSLVRKELHMGHTDVEFEAAVQKVSNFHVGAKADFDKALVDFPTTSFPFLNKIDAAYRGTLFEVTQVLPDKNIRLVIPAYVVPSIVNEDVDHVLLEHASDA</sequence>
<feature type="coiled-coil region" evidence="1">
    <location>
        <begin position="437"/>
        <end position="485"/>
    </location>
</feature>
<dbReference type="EMBL" id="BKCJ010008189">
    <property type="protein sequence ID" value="GEU81006.1"/>
    <property type="molecule type" value="Genomic_DNA"/>
</dbReference>
<organism evidence="2">
    <name type="scientific">Tanacetum cinerariifolium</name>
    <name type="common">Dalmatian daisy</name>
    <name type="synonym">Chrysanthemum cinerariifolium</name>
    <dbReference type="NCBI Taxonomy" id="118510"/>
    <lineage>
        <taxon>Eukaryota</taxon>
        <taxon>Viridiplantae</taxon>
        <taxon>Streptophyta</taxon>
        <taxon>Embryophyta</taxon>
        <taxon>Tracheophyta</taxon>
        <taxon>Spermatophyta</taxon>
        <taxon>Magnoliopsida</taxon>
        <taxon>eudicotyledons</taxon>
        <taxon>Gunneridae</taxon>
        <taxon>Pentapetalae</taxon>
        <taxon>asterids</taxon>
        <taxon>campanulids</taxon>
        <taxon>Asterales</taxon>
        <taxon>Asteraceae</taxon>
        <taxon>Asteroideae</taxon>
        <taxon>Anthemideae</taxon>
        <taxon>Anthemidinae</taxon>
        <taxon>Tanacetum</taxon>
    </lineage>
</organism>
<comment type="caution">
    <text evidence="2">The sequence shown here is derived from an EMBL/GenBank/DDBJ whole genome shotgun (WGS) entry which is preliminary data.</text>
</comment>